<feature type="domain" description="C2H2-type" evidence="11">
    <location>
        <begin position="116"/>
        <end position="143"/>
    </location>
</feature>
<evidence type="ECO:0000256" key="4">
    <source>
        <dbReference type="ARBA" id="ARBA00022771"/>
    </source>
</evidence>
<dbReference type="GO" id="GO:0000981">
    <property type="term" value="F:DNA-binding transcription factor activity, RNA polymerase II-specific"/>
    <property type="evidence" value="ECO:0007669"/>
    <property type="project" value="TreeGrafter"/>
</dbReference>
<dbReference type="PANTHER" id="PTHR24388:SF54">
    <property type="entry name" value="PROTEIN ESCARGOT"/>
    <property type="match status" value="1"/>
</dbReference>
<dbReference type="Proteomes" id="UP000092461">
    <property type="component" value="Unassembled WGS sequence"/>
</dbReference>
<keyword evidence="7" id="KW-0539">Nucleus</keyword>
<dbReference type="PROSITE" id="PS50157">
    <property type="entry name" value="ZINC_FINGER_C2H2_2"/>
    <property type="match status" value="4"/>
</dbReference>
<accession>A0A1B0F015</accession>
<evidence type="ECO:0000256" key="5">
    <source>
        <dbReference type="ARBA" id="ARBA00022833"/>
    </source>
</evidence>
<evidence type="ECO:0000256" key="6">
    <source>
        <dbReference type="ARBA" id="ARBA00023125"/>
    </source>
</evidence>
<dbReference type="InterPro" id="IPR050527">
    <property type="entry name" value="Snail/Krueppel_Znf"/>
</dbReference>
<dbReference type="EMBL" id="AJWK01030990">
    <property type="status" value="NOT_ANNOTATED_CDS"/>
    <property type="molecule type" value="Genomic_DNA"/>
</dbReference>
<keyword evidence="2" id="KW-0479">Metal-binding</keyword>
<dbReference type="GO" id="GO:0008270">
    <property type="term" value="F:zinc ion binding"/>
    <property type="evidence" value="ECO:0007669"/>
    <property type="project" value="UniProtKB-KW"/>
</dbReference>
<dbReference type="SMART" id="SM00355">
    <property type="entry name" value="ZnF_C2H2"/>
    <property type="match status" value="4"/>
</dbReference>
<keyword evidence="13" id="KW-1185">Reference proteome</keyword>
<dbReference type="InterPro" id="IPR036236">
    <property type="entry name" value="Znf_C2H2_sf"/>
</dbReference>
<comment type="similarity">
    <text evidence="8">Belongs to the snail C2H2-type zinc-finger protein family.</text>
</comment>
<dbReference type="VEuPathDB" id="VectorBase:LLONM1_003393"/>
<keyword evidence="3" id="KW-0677">Repeat</keyword>
<feature type="compositionally biased region" description="Basic and acidic residues" evidence="10">
    <location>
        <begin position="76"/>
        <end position="109"/>
    </location>
</feature>
<dbReference type="InterPro" id="IPR013087">
    <property type="entry name" value="Znf_C2H2_type"/>
</dbReference>
<evidence type="ECO:0000256" key="8">
    <source>
        <dbReference type="ARBA" id="ARBA00037948"/>
    </source>
</evidence>
<evidence type="ECO:0000256" key="9">
    <source>
        <dbReference type="PROSITE-ProRule" id="PRU00042"/>
    </source>
</evidence>
<organism evidence="12 13">
    <name type="scientific">Lutzomyia longipalpis</name>
    <name type="common">Sand fly</name>
    <dbReference type="NCBI Taxonomy" id="7200"/>
    <lineage>
        <taxon>Eukaryota</taxon>
        <taxon>Metazoa</taxon>
        <taxon>Ecdysozoa</taxon>
        <taxon>Arthropoda</taxon>
        <taxon>Hexapoda</taxon>
        <taxon>Insecta</taxon>
        <taxon>Pterygota</taxon>
        <taxon>Neoptera</taxon>
        <taxon>Endopterygota</taxon>
        <taxon>Diptera</taxon>
        <taxon>Nematocera</taxon>
        <taxon>Psychodoidea</taxon>
        <taxon>Psychodidae</taxon>
        <taxon>Lutzomyia</taxon>
        <taxon>Lutzomyia</taxon>
    </lineage>
</organism>
<dbReference type="GO" id="GO:0000978">
    <property type="term" value="F:RNA polymerase II cis-regulatory region sequence-specific DNA binding"/>
    <property type="evidence" value="ECO:0007669"/>
    <property type="project" value="TreeGrafter"/>
</dbReference>
<dbReference type="AlphaFoldDB" id="A0A1B0F015"/>
<dbReference type="Pfam" id="PF00096">
    <property type="entry name" value="zf-C2H2"/>
    <property type="match status" value="3"/>
</dbReference>
<evidence type="ECO:0000256" key="3">
    <source>
        <dbReference type="ARBA" id="ARBA00022737"/>
    </source>
</evidence>
<feature type="region of interest" description="Disordered" evidence="10">
    <location>
        <begin position="1"/>
        <end position="27"/>
    </location>
</feature>
<dbReference type="EnsemblMetazoa" id="LLOJ009081-RA">
    <property type="protein sequence ID" value="LLOJ009081-PA"/>
    <property type="gene ID" value="LLOJ009081"/>
</dbReference>
<comment type="subcellular location">
    <subcellularLocation>
        <location evidence="1">Nucleus</location>
    </subcellularLocation>
</comment>
<evidence type="ECO:0000256" key="1">
    <source>
        <dbReference type="ARBA" id="ARBA00004123"/>
    </source>
</evidence>
<feature type="domain" description="C2H2-type" evidence="11">
    <location>
        <begin position="173"/>
        <end position="200"/>
    </location>
</feature>
<keyword evidence="5" id="KW-0862">Zinc</keyword>
<reference evidence="12" key="1">
    <citation type="submission" date="2020-05" db="UniProtKB">
        <authorList>
            <consortium name="EnsemblMetazoa"/>
        </authorList>
    </citation>
    <scope>IDENTIFICATION</scope>
    <source>
        <strain evidence="12">Jacobina</strain>
    </source>
</reference>
<feature type="region of interest" description="Disordered" evidence="10">
    <location>
        <begin position="44"/>
        <end position="110"/>
    </location>
</feature>
<sequence length="238" mass="27269">MNPYWSNTVPPVRPRAVQEPQPPEPSQIFICGEPYTEPTIKIEISSDSEDVSGFSSNDDLASLEDPGSSELNNDPKGIEMIEMKLKQIEGDKKEENVKEEEKEEEGASKKEKKLTHKCPICEKTFGRSYHVRYHMASHATELDFQCPECPKAFADDIRLGRHVKRVHAKGEPQICQICGKSFKSAEYLRLHSNRHSDVKKYGCELCGMRYTQSQHLKMHIMRVHEGKSVLEVRRKGRK</sequence>
<dbReference type="PANTHER" id="PTHR24388">
    <property type="entry name" value="ZINC FINGER PROTEIN"/>
    <property type="match status" value="1"/>
</dbReference>
<evidence type="ECO:0000259" key="11">
    <source>
        <dbReference type="PROSITE" id="PS50157"/>
    </source>
</evidence>
<feature type="domain" description="C2H2-type" evidence="11">
    <location>
        <begin position="201"/>
        <end position="229"/>
    </location>
</feature>
<dbReference type="Pfam" id="PF13894">
    <property type="entry name" value="zf-C2H2_4"/>
    <property type="match status" value="1"/>
</dbReference>
<evidence type="ECO:0000313" key="13">
    <source>
        <dbReference type="Proteomes" id="UP000092461"/>
    </source>
</evidence>
<dbReference type="PROSITE" id="PS00028">
    <property type="entry name" value="ZINC_FINGER_C2H2_1"/>
    <property type="match status" value="4"/>
</dbReference>
<evidence type="ECO:0000256" key="7">
    <source>
        <dbReference type="ARBA" id="ARBA00023242"/>
    </source>
</evidence>
<feature type="domain" description="C2H2-type" evidence="11">
    <location>
        <begin position="144"/>
        <end position="172"/>
    </location>
</feature>
<dbReference type="GO" id="GO:0005634">
    <property type="term" value="C:nucleus"/>
    <property type="evidence" value="ECO:0007669"/>
    <property type="project" value="UniProtKB-SubCell"/>
</dbReference>
<dbReference type="Gene3D" id="3.30.160.60">
    <property type="entry name" value="Classic Zinc Finger"/>
    <property type="match status" value="2"/>
</dbReference>
<keyword evidence="4 9" id="KW-0863">Zinc-finger</keyword>
<evidence type="ECO:0000313" key="12">
    <source>
        <dbReference type="EnsemblMetazoa" id="LLOJ009081-PA"/>
    </source>
</evidence>
<proteinExistence type="inferred from homology"/>
<dbReference type="SUPFAM" id="SSF57667">
    <property type="entry name" value="beta-beta-alpha zinc fingers"/>
    <property type="match status" value="2"/>
</dbReference>
<dbReference type="VEuPathDB" id="VectorBase:LLOJ009081"/>
<evidence type="ECO:0000256" key="10">
    <source>
        <dbReference type="SAM" id="MobiDB-lite"/>
    </source>
</evidence>
<protein>
    <recommendedName>
        <fullName evidence="11">C2H2-type domain-containing protein</fullName>
    </recommendedName>
</protein>
<keyword evidence="6" id="KW-0238">DNA-binding</keyword>
<name>A0A1B0F015_LUTLO</name>
<evidence type="ECO:0000256" key="2">
    <source>
        <dbReference type="ARBA" id="ARBA00022723"/>
    </source>
</evidence>